<gene>
    <name evidence="1" type="ORF">GCM10022291_27260</name>
</gene>
<name>A0ABP8CEI4_9FLAO</name>
<keyword evidence="2" id="KW-1185">Reference proteome</keyword>
<dbReference type="InterPro" id="IPR034660">
    <property type="entry name" value="DinB/YfiT-like"/>
</dbReference>
<reference evidence="2" key="1">
    <citation type="journal article" date="2019" name="Int. J. Syst. Evol. Microbiol.">
        <title>The Global Catalogue of Microorganisms (GCM) 10K type strain sequencing project: providing services to taxonomists for standard genome sequencing and annotation.</title>
        <authorList>
            <consortium name="The Broad Institute Genomics Platform"/>
            <consortium name="The Broad Institute Genome Sequencing Center for Infectious Disease"/>
            <person name="Wu L."/>
            <person name="Ma J."/>
        </authorList>
    </citation>
    <scope>NUCLEOTIDE SEQUENCE [LARGE SCALE GENOMIC DNA]</scope>
    <source>
        <strain evidence="2">JCM 17630</strain>
    </source>
</reference>
<evidence type="ECO:0000313" key="1">
    <source>
        <dbReference type="EMBL" id="GAA4238088.1"/>
    </source>
</evidence>
<sequence length="168" mass="19414">MNIIIQSTLKTLEKTKCLLNNLSDDQLSNNSVLPYKSSIGSHIRHILDFYTCIFNYDKDFRVDLTKRSRNKKVECECYSAKCYLEEVINNLVGFCIEEDEINVKVIDDLGLGQIEILYSFSALLAQANSHTIHHYAIINYILKGLNIYFDDLEFGYNPTTPKEFLKVK</sequence>
<dbReference type="RefSeq" id="WP_344788850.1">
    <property type="nucleotide sequence ID" value="NZ_BAABCA010000005.1"/>
</dbReference>
<proteinExistence type="predicted"/>
<dbReference type="SUPFAM" id="SSF109854">
    <property type="entry name" value="DinB/YfiT-like putative metalloenzymes"/>
    <property type="match status" value="1"/>
</dbReference>
<protein>
    <recommendedName>
        <fullName evidence="3">DinB family protein</fullName>
    </recommendedName>
</protein>
<comment type="caution">
    <text evidence="1">The sequence shown here is derived from an EMBL/GenBank/DDBJ whole genome shotgun (WGS) entry which is preliminary data.</text>
</comment>
<organism evidence="1 2">
    <name type="scientific">Postechiella marina</name>
    <dbReference type="NCBI Taxonomy" id="943941"/>
    <lineage>
        <taxon>Bacteria</taxon>
        <taxon>Pseudomonadati</taxon>
        <taxon>Bacteroidota</taxon>
        <taxon>Flavobacteriia</taxon>
        <taxon>Flavobacteriales</taxon>
        <taxon>Flavobacteriaceae</taxon>
        <taxon>Postechiella</taxon>
    </lineage>
</organism>
<dbReference type="EMBL" id="BAABCA010000005">
    <property type="protein sequence ID" value="GAA4238088.1"/>
    <property type="molecule type" value="Genomic_DNA"/>
</dbReference>
<evidence type="ECO:0008006" key="3">
    <source>
        <dbReference type="Google" id="ProtNLM"/>
    </source>
</evidence>
<accession>A0ABP8CEI4</accession>
<dbReference type="Proteomes" id="UP001501496">
    <property type="component" value="Unassembled WGS sequence"/>
</dbReference>
<evidence type="ECO:0000313" key="2">
    <source>
        <dbReference type="Proteomes" id="UP001501496"/>
    </source>
</evidence>